<evidence type="ECO:0000313" key="9">
    <source>
        <dbReference type="EMBL" id="GGL14750.1"/>
    </source>
</evidence>
<evidence type="ECO:0000256" key="1">
    <source>
        <dbReference type="ARBA" id="ARBA00022553"/>
    </source>
</evidence>
<dbReference type="PRINTS" id="PR00038">
    <property type="entry name" value="HTHLUXR"/>
</dbReference>
<feature type="modified residue" description="4-aspartylphosphate" evidence="5">
    <location>
        <position position="54"/>
    </location>
</feature>
<evidence type="ECO:0000259" key="7">
    <source>
        <dbReference type="PROSITE" id="PS50043"/>
    </source>
</evidence>
<feature type="domain" description="HTH luxR-type" evidence="7">
    <location>
        <begin position="156"/>
        <end position="221"/>
    </location>
</feature>
<dbReference type="CDD" id="cd06170">
    <property type="entry name" value="LuxR_C_like"/>
    <property type="match status" value="1"/>
</dbReference>
<reference evidence="9" key="1">
    <citation type="journal article" date="2014" name="Int. J. Syst. Evol. Microbiol.">
        <title>Complete genome sequence of Corynebacterium casei LMG S-19264T (=DSM 44701T), isolated from a smear-ripened cheese.</title>
        <authorList>
            <consortium name="US DOE Joint Genome Institute (JGI-PGF)"/>
            <person name="Walter F."/>
            <person name="Albersmeier A."/>
            <person name="Kalinowski J."/>
            <person name="Ruckert C."/>
        </authorList>
    </citation>
    <scope>NUCLEOTIDE SEQUENCE</scope>
    <source>
        <strain evidence="9">JCM 3035</strain>
    </source>
</reference>
<dbReference type="InterPro" id="IPR039420">
    <property type="entry name" value="WalR-like"/>
</dbReference>
<dbReference type="SMART" id="SM00448">
    <property type="entry name" value="REC"/>
    <property type="match status" value="1"/>
</dbReference>
<dbReference type="GO" id="GO:0003677">
    <property type="term" value="F:DNA binding"/>
    <property type="evidence" value="ECO:0007669"/>
    <property type="project" value="UniProtKB-KW"/>
</dbReference>
<keyword evidence="1 5" id="KW-0597">Phosphoprotein</keyword>
<dbReference type="InterPro" id="IPR011006">
    <property type="entry name" value="CheY-like_superfamily"/>
</dbReference>
<keyword evidence="3 9" id="KW-0238">DNA-binding</keyword>
<dbReference type="InterPro" id="IPR000792">
    <property type="entry name" value="Tscrpt_reg_LuxR_C"/>
</dbReference>
<keyword evidence="10" id="KW-1185">Reference proteome</keyword>
<dbReference type="Pfam" id="PF00196">
    <property type="entry name" value="GerE"/>
    <property type="match status" value="1"/>
</dbReference>
<dbReference type="SUPFAM" id="SSF52172">
    <property type="entry name" value="CheY-like"/>
    <property type="match status" value="1"/>
</dbReference>
<dbReference type="Gene3D" id="3.40.50.2300">
    <property type="match status" value="1"/>
</dbReference>
<dbReference type="Pfam" id="PF00072">
    <property type="entry name" value="Response_reg"/>
    <property type="match status" value="1"/>
</dbReference>
<dbReference type="InterPro" id="IPR001789">
    <property type="entry name" value="Sig_transdc_resp-reg_receiver"/>
</dbReference>
<dbReference type="EMBL" id="BMPQ01000050">
    <property type="protein sequence ID" value="GGL14750.1"/>
    <property type="molecule type" value="Genomic_DNA"/>
</dbReference>
<evidence type="ECO:0000256" key="5">
    <source>
        <dbReference type="PROSITE-ProRule" id="PRU00169"/>
    </source>
</evidence>
<evidence type="ECO:0000256" key="6">
    <source>
        <dbReference type="SAM" id="MobiDB-lite"/>
    </source>
</evidence>
<evidence type="ECO:0000256" key="4">
    <source>
        <dbReference type="ARBA" id="ARBA00023163"/>
    </source>
</evidence>
<dbReference type="SUPFAM" id="SSF46894">
    <property type="entry name" value="C-terminal effector domain of the bipartite response regulators"/>
    <property type="match status" value="1"/>
</dbReference>
<evidence type="ECO:0000313" key="10">
    <source>
        <dbReference type="Proteomes" id="UP000637788"/>
    </source>
</evidence>
<keyword evidence="2" id="KW-0805">Transcription regulation</keyword>
<dbReference type="GO" id="GO:0000160">
    <property type="term" value="P:phosphorelay signal transduction system"/>
    <property type="evidence" value="ECO:0007669"/>
    <property type="project" value="InterPro"/>
</dbReference>
<evidence type="ECO:0000256" key="2">
    <source>
        <dbReference type="ARBA" id="ARBA00023015"/>
    </source>
</evidence>
<dbReference type="InterPro" id="IPR016032">
    <property type="entry name" value="Sig_transdc_resp-reg_C-effctor"/>
</dbReference>
<protein>
    <submittedName>
        <fullName evidence="9">DNA-binding response regulator</fullName>
    </submittedName>
</protein>
<organism evidence="9 10">
    <name type="scientific">Streptomyces flaveus</name>
    <dbReference type="NCBI Taxonomy" id="66370"/>
    <lineage>
        <taxon>Bacteria</taxon>
        <taxon>Bacillati</taxon>
        <taxon>Actinomycetota</taxon>
        <taxon>Actinomycetes</taxon>
        <taxon>Kitasatosporales</taxon>
        <taxon>Streptomycetaceae</taxon>
        <taxon>Streptomyces</taxon>
        <taxon>Streptomyces aurantiacus group</taxon>
    </lineage>
</organism>
<dbReference type="PANTHER" id="PTHR43214">
    <property type="entry name" value="TWO-COMPONENT RESPONSE REGULATOR"/>
    <property type="match status" value="1"/>
</dbReference>
<gene>
    <name evidence="9" type="ORF">GCM10010094_89490</name>
</gene>
<comment type="caution">
    <text evidence="9">The sequence shown here is derived from an EMBL/GenBank/DDBJ whole genome shotgun (WGS) entry which is preliminary data.</text>
</comment>
<sequence>MTTVLIVDDHALQRFGFRMLLEQHPDLTVVGEAAHGAEAVRKAVELRPDVVLMDVRMPGMDGIEATRRIVESGGRSHVLVLTTFDIDEHAYDALRAGARGFLLKDALPDELVAGIRSVAAGDVVIAPGLTHELIDVFPGRRPGRAPGQNRQLAFLPQRERESLTQREREVLTAIASGWSNPEIGERLSLAESTVKTHVSRFLAKIGARDRVQAVIFAYDTGLVRPTRPAPPRVVGAGRRGPDALPAAG</sequence>
<evidence type="ECO:0000256" key="3">
    <source>
        <dbReference type="ARBA" id="ARBA00023125"/>
    </source>
</evidence>
<feature type="domain" description="Response regulatory" evidence="8">
    <location>
        <begin position="3"/>
        <end position="119"/>
    </location>
</feature>
<dbReference type="CDD" id="cd17535">
    <property type="entry name" value="REC_NarL-like"/>
    <property type="match status" value="1"/>
</dbReference>
<dbReference type="PROSITE" id="PS50043">
    <property type="entry name" value="HTH_LUXR_2"/>
    <property type="match status" value="1"/>
</dbReference>
<evidence type="ECO:0000259" key="8">
    <source>
        <dbReference type="PROSITE" id="PS50110"/>
    </source>
</evidence>
<accession>A0A917VU46</accession>
<dbReference type="RefSeq" id="WP_189327458.1">
    <property type="nucleotide sequence ID" value="NZ_BMPQ01000050.1"/>
</dbReference>
<proteinExistence type="predicted"/>
<keyword evidence="4" id="KW-0804">Transcription</keyword>
<dbReference type="SMART" id="SM00421">
    <property type="entry name" value="HTH_LUXR"/>
    <property type="match status" value="1"/>
</dbReference>
<dbReference type="PROSITE" id="PS50110">
    <property type="entry name" value="RESPONSE_REGULATORY"/>
    <property type="match status" value="1"/>
</dbReference>
<dbReference type="PANTHER" id="PTHR43214:SF24">
    <property type="entry name" value="TRANSCRIPTIONAL REGULATORY PROTEIN NARL-RELATED"/>
    <property type="match status" value="1"/>
</dbReference>
<name>A0A917VU46_9ACTN</name>
<dbReference type="InterPro" id="IPR058245">
    <property type="entry name" value="NreC/VraR/RcsB-like_REC"/>
</dbReference>
<dbReference type="Proteomes" id="UP000637788">
    <property type="component" value="Unassembled WGS sequence"/>
</dbReference>
<dbReference type="AlphaFoldDB" id="A0A917VU46"/>
<feature type="region of interest" description="Disordered" evidence="6">
    <location>
        <begin position="227"/>
        <end position="248"/>
    </location>
</feature>
<reference evidence="9" key="2">
    <citation type="submission" date="2020-09" db="EMBL/GenBank/DDBJ databases">
        <authorList>
            <person name="Sun Q."/>
            <person name="Ohkuma M."/>
        </authorList>
    </citation>
    <scope>NUCLEOTIDE SEQUENCE</scope>
    <source>
        <strain evidence="9">JCM 3035</strain>
    </source>
</reference>
<dbReference type="GO" id="GO:0006355">
    <property type="term" value="P:regulation of DNA-templated transcription"/>
    <property type="evidence" value="ECO:0007669"/>
    <property type="project" value="InterPro"/>
</dbReference>